<feature type="region of interest" description="Disordered" evidence="3">
    <location>
        <begin position="378"/>
        <end position="402"/>
    </location>
</feature>
<dbReference type="InterPro" id="IPR001849">
    <property type="entry name" value="PH_domain"/>
</dbReference>
<evidence type="ECO:0000313" key="5">
    <source>
        <dbReference type="Ensembl" id="ENSCCRP00000024443.2"/>
    </source>
</evidence>
<organism evidence="5 6">
    <name type="scientific">Cyprinus carpio carpio</name>
    <dbReference type="NCBI Taxonomy" id="630221"/>
    <lineage>
        <taxon>Eukaryota</taxon>
        <taxon>Metazoa</taxon>
        <taxon>Chordata</taxon>
        <taxon>Craniata</taxon>
        <taxon>Vertebrata</taxon>
        <taxon>Euteleostomi</taxon>
        <taxon>Actinopterygii</taxon>
        <taxon>Neopterygii</taxon>
        <taxon>Teleostei</taxon>
        <taxon>Ostariophysi</taxon>
        <taxon>Cypriniformes</taxon>
        <taxon>Cyprinidae</taxon>
        <taxon>Cyprininae</taxon>
        <taxon>Cyprinus</taxon>
    </lineage>
</organism>
<feature type="compositionally biased region" description="Polar residues" evidence="3">
    <location>
        <begin position="285"/>
        <end position="294"/>
    </location>
</feature>
<keyword evidence="1" id="KW-0597">Phosphoprotein</keyword>
<evidence type="ECO:0000256" key="1">
    <source>
        <dbReference type="ARBA" id="ARBA00022553"/>
    </source>
</evidence>
<protein>
    <submittedName>
        <fullName evidence="5">GRB2-associated binding protein 1</fullName>
    </submittedName>
</protein>
<feature type="region of interest" description="Disordered" evidence="3">
    <location>
        <begin position="503"/>
        <end position="523"/>
    </location>
</feature>
<evidence type="ECO:0000313" key="6">
    <source>
        <dbReference type="Proteomes" id="UP001108240"/>
    </source>
</evidence>
<dbReference type="AlphaFoldDB" id="A0A8C1AXP0"/>
<feature type="compositionally biased region" description="Basic and acidic residues" evidence="3">
    <location>
        <begin position="718"/>
        <end position="749"/>
    </location>
</feature>
<dbReference type="FunFam" id="2.30.29.30:FF:000166">
    <property type="entry name" value="GRB2-associated-binding protein 1 isoform X1"/>
    <property type="match status" value="1"/>
</dbReference>
<dbReference type="CDD" id="cd01266">
    <property type="entry name" value="PH_Gab1_Gab2"/>
    <property type="match status" value="1"/>
</dbReference>
<name>A0A8C1AXP0_CYPCA</name>
<dbReference type="SUPFAM" id="SSF50729">
    <property type="entry name" value="PH domain-like"/>
    <property type="match status" value="1"/>
</dbReference>
<reference evidence="5" key="2">
    <citation type="submission" date="2025-09" db="UniProtKB">
        <authorList>
            <consortium name="Ensembl"/>
        </authorList>
    </citation>
    <scope>IDENTIFICATION</scope>
</reference>
<comment type="similarity">
    <text evidence="2">Belongs to the GAB family.</text>
</comment>
<dbReference type="SMART" id="SM00233">
    <property type="entry name" value="PH"/>
    <property type="match status" value="1"/>
</dbReference>
<feature type="region of interest" description="Disordered" evidence="3">
    <location>
        <begin position="226"/>
        <end position="299"/>
    </location>
</feature>
<dbReference type="InterPro" id="IPR011993">
    <property type="entry name" value="PH-like_dom_sf"/>
</dbReference>
<feature type="compositionally biased region" description="Low complexity" evidence="3">
    <location>
        <begin position="252"/>
        <end position="262"/>
    </location>
</feature>
<proteinExistence type="inferred from homology"/>
<dbReference type="Proteomes" id="UP001108240">
    <property type="component" value="Unplaced"/>
</dbReference>
<dbReference type="Ensembl" id="ENSCCRT00000026534.2">
    <property type="protein sequence ID" value="ENSCCRP00000024443.2"/>
    <property type="gene ID" value="ENSCCRG00000019378.2"/>
</dbReference>
<dbReference type="Pfam" id="PF00169">
    <property type="entry name" value="PH"/>
    <property type="match status" value="1"/>
</dbReference>
<reference evidence="5" key="1">
    <citation type="submission" date="2025-08" db="UniProtKB">
        <authorList>
            <consortium name="Ensembl"/>
        </authorList>
    </citation>
    <scope>IDENTIFICATION</scope>
</reference>
<dbReference type="GO" id="GO:0005737">
    <property type="term" value="C:cytoplasm"/>
    <property type="evidence" value="ECO:0007669"/>
    <property type="project" value="TreeGrafter"/>
</dbReference>
<dbReference type="Gene3D" id="2.30.29.30">
    <property type="entry name" value="Pleckstrin-homology domain (PH domain)/Phosphotyrosine-binding domain (PTB)"/>
    <property type="match status" value="1"/>
</dbReference>
<evidence type="ECO:0000259" key="4">
    <source>
        <dbReference type="PROSITE" id="PS50003"/>
    </source>
</evidence>
<feature type="domain" description="PH" evidence="4">
    <location>
        <begin position="7"/>
        <end position="118"/>
    </location>
</feature>
<evidence type="ECO:0000256" key="2">
    <source>
        <dbReference type="ARBA" id="ARBA00029462"/>
    </source>
</evidence>
<feature type="region of interest" description="Disordered" evidence="3">
    <location>
        <begin position="536"/>
        <end position="587"/>
    </location>
</feature>
<feature type="region of interest" description="Disordered" evidence="3">
    <location>
        <begin position="659"/>
        <end position="759"/>
    </location>
</feature>
<sequence length="759" mass="83438">MKMSGGEVVYSGWLRKSPPEKKLRRYAWKKRWFVLRSGRMTGDPDILEYYKNDHAKKPIRVIDLNLCEQVDAGLTFNKKDLEHSFIFDIKTIDRIFYLVADTEEEMNKWVRCICDICGFNPTDTEDSAKISHQVNVPGGLVVDMAPSGGPGGALGASALANLPPPYQPVSIRPLGSSSSLDEPQDYLWLLNCESKKPEPNSPVVPLALGEEEQEYLLLEECESRSAPPDCQAHGECSKSTSSEPDCNDNLPSHHTPTSSSSSRHASVNGFFPTQHAAGLYDSPPSRGQSLSADSQGLYHLPRSYSQDTVLLPKSASSPLAPDGEPGELYVFNTPGRKPSFEAQLRNLSVSYDIPPTPGSNCTYQIPRTAGVEAVSGATDVVPPPRPPKPLLTTGTVPPERSPTDTYVVPRSVSETDGNYCVPSSAGGNKALRSNTIGTVDSSRLRKDYGSQDCYDIPRPFPPDKSCSFDFNESFNSYFKNKGMVPVGGVSTEEMDENYVPMSVHSSSHQRSGSLSEPIQEPNYVPMTPGTVEFSSLGKQVPPPAHMGFRSSPKTPPRRPVHIPECQPPPVDRNLKPDRKGQSPKINRAVGLERTDSQTIGEFPRRRKAKPAPLEIKPLAEWEEYTAPVRSPVTRSFTREEESFYCTVPITPIKREVSGLDHQDENMKLSAPMNADGGGSPMVKPKGDKQVEYLDLDLDPGKSTPPRKKKSNGTGISASDERVDYVVVDQHRTQALKSTREAWSDERQSTEQDPPNKGAK</sequence>
<dbReference type="PANTHER" id="PTHR45960:SF5">
    <property type="entry name" value="GRB2-ASSOCIATED-BINDING PROTEIN 1"/>
    <property type="match status" value="1"/>
</dbReference>
<dbReference type="GeneTree" id="ENSGT00940000156801"/>
<feature type="compositionally biased region" description="Low complexity" evidence="3">
    <location>
        <begin position="503"/>
        <end position="515"/>
    </location>
</feature>
<keyword evidence="6" id="KW-1185">Reference proteome</keyword>
<dbReference type="InterPro" id="IPR046355">
    <property type="entry name" value="Gab1-4-like"/>
</dbReference>
<dbReference type="GO" id="GO:0007165">
    <property type="term" value="P:signal transduction"/>
    <property type="evidence" value="ECO:0007669"/>
    <property type="project" value="TreeGrafter"/>
</dbReference>
<dbReference type="GO" id="GO:0035591">
    <property type="term" value="F:signaling adaptor activity"/>
    <property type="evidence" value="ECO:0007669"/>
    <property type="project" value="TreeGrafter"/>
</dbReference>
<evidence type="ECO:0000256" key="3">
    <source>
        <dbReference type="SAM" id="MobiDB-lite"/>
    </source>
</evidence>
<dbReference type="PROSITE" id="PS50003">
    <property type="entry name" value="PH_DOMAIN"/>
    <property type="match status" value="1"/>
</dbReference>
<accession>A0A8C1AXP0</accession>
<dbReference type="PANTHER" id="PTHR45960">
    <property type="entry name" value="GRB2-ASSOCIATED-BINDING PROTEIN"/>
    <property type="match status" value="1"/>
</dbReference>